<accession>A0A3D8M2V9</accession>
<reference evidence="2" key="1">
    <citation type="submission" date="2018-08" db="EMBL/GenBank/DDBJ databases">
        <authorList>
            <person name="Zhang J."/>
            <person name="Du Z.-J."/>
        </authorList>
    </citation>
    <scope>NUCLEOTIDE SEQUENCE [LARGE SCALE GENOMIC DNA]</scope>
    <source>
        <strain evidence="2">KCTC 52655</strain>
    </source>
</reference>
<evidence type="ECO:0000313" key="1">
    <source>
        <dbReference type="EMBL" id="RDV23895.1"/>
    </source>
</evidence>
<evidence type="ECO:0000313" key="2">
    <source>
        <dbReference type="Proteomes" id="UP000256561"/>
    </source>
</evidence>
<dbReference type="RefSeq" id="WP_115594580.1">
    <property type="nucleotide sequence ID" value="NZ_QRHA01000020.1"/>
</dbReference>
<keyword evidence="2" id="KW-1185">Reference proteome</keyword>
<proteinExistence type="predicted"/>
<dbReference type="EMBL" id="QRHA01000020">
    <property type="protein sequence ID" value="RDV23895.1"/>
    <property type="molecule type" value="Genomic_DNA"/>
</dbReference>
<gene>
    <name evidence="1" type="ORF">DXV75_16775</name>
</gene>
<protein>
    <submittedName>
        <fullName evidence="1">Uncharacterized protein</fullName>
    </submittedName>
</protein>
<name>A0A3D8M2V9_9ALTE</name>
<dbReference type="Proteomes" id="UP000256561">
    <property type="component" value="Unassembled WGS sequence"/>
</dbReference>
<dbReference type="OrthoDB" id="6184930at2"/>
<organism evidence="1 2">
    <name type="scientific">Alteromonas aestuariivivens</name>
    <dbReference type="NCBI Taxonomy" id="1938339"/>
    <lineage>
        <taxon>Bacteria</taxon>
        <taxon>Pseudomonadati</taxon>
        <taxon>Pseudomonadota</taxon>
        <taxon>Gammaproteobacteria</taxon>
        <taxon>Alteromonadales</taxon>
        <taxon>Alteromonadaceae</taxon>
        <taxon>Alteromonas/Salinimonas group</taxon>
        <taxon>Alteromonas</taxon>
    </lineage>
</organism>
<dbReference type="AlphaFoldDB" id="A0A3D8M2V9"/>
<comment type="caution">
    <text evidence="1">The sequence shown here is derived from an EMBL/GenBank/DDBJ whole genome shotgun (WGS) entry which is preliminary data.</text>
</comment>
<sequence>MDYVIILVTCILFLAYSKYSYSSGPFKQWQNAQPKFVWFPKYIVSFDQPISEIQNNLQKIGFVEVATQEGVYTRGKVYGDFSAKHLLLQVEILEDKKSFRLLAKTFVLFDTGDLWRVCKEVVSSKNP</sequence>